<feature type="transmembrane region" description="Helical" evidence="1">
    <location>
        <begin position="60"/>
        <end position="79"/>
    </location>
</feature>
<keyword evidence="1" id="KW-1133">Transmembrane helix</keyword>
<keyword evidence="1" id="KW-0472">Membrane</keyword>
<reference evidence="4" key="1">
    <citation type="journal article" date="2019" name="Int. J. Syst. Evol. Microbiol.">
        <title>The Global Catalogue of Microorganisms (GCM) 10K type strain sequencing project: providing services to taxonomists for standard genome sequencing and annotation.</title>
        <authorList>
            <consortium name="The Broad Institute Genomics Platform"/>
            <consortium name="The Broad Institute Genome Sequencing Center for Infectious Disease"/>
            <person name="Wu L."/>
            <person name="Ma J."/>
        </authorList>
    </citation>
    <scope>NUCLEOTIDE SEQUENCE [LARGE SCALE GENOMIC DNA]</scope>
    <source>
        <strain evidence="4">CGMCC 1.12702</strain>
    </source>
</reference>
<dbReference type="Proteomes" id="UP001597400">
    <property type="component" value="Unassembled WGS sequence"/>
</dbReference>
<feature type="domain" description="Acyltransferase 3" evidence="2">
    <location>
        <begin position="18"/>
        <end position="331"/>
    </location>
</feature>
<proteinExistence type="predicted"/>
<feature type="transmembrane region" description="Helical" evidence="1">
    <location>
        <begin position="157"/>
        <end position="178"/>
    </location>
</feature>
<dbReference type="PANTHER" id="PTHR23028:SF53">
    <property type="entry name" value="ACYL_TRANSF_3 DOMAIN-CONTAINING PROTEIN"/>
    <property type="match status" value="1"/>
</dbReference>
<protein>
    <submittedName>
        <fullName evidence="3">Acyltransferase family protein</fullName>
        <ecNumber evidence="3">2.3.-.-</ecNumber>
    </submittedName>
</protein>
<accession>A0ABW4TWX9</accession>
<dbReference type="EC" id="2.3.-.-" evidence="3"/>
<feature type="transmembrane region" description="Helical" evidence="1">
    <location>
        <begin position="91"/>
        <end position="113"/>
    </location>
</feature>
<dbReference type="GO" id="GO:0016746">
    <property type="term" value="F:acyltransferase activity"/>
    <property type="evidence" value="ECO:0007669"/>
    <property type="project" value="UniProtKB-KW"/>
</dbReference>
<dbReference type="EMBL" id="JBHUGS010000001">
    <property type="protein sequence ID" value="MFD1950274.1"/>
    <property type="molecule type" value="Genomic_DNA"/>
</dbReference>
<keyword evidence="3" id="KW-0808">Transferase</keyword>
<dbReference type="InterPro" id="IPR002656">
    <property type="entry name" value="Acyl_transf_3_dom"/>
</dbReference>
<dbReference type="InterPro" id="IPR050879">
    <property type="entry name" value="Acyltransferase_3"/>
</dbReference>
<evidence type="ECO:0000313" key="3">
    <source>
        <dbReference type="EMBL" id="MFD1950274.1"/>
    </source>
</evidence>
<feature type="transmembrane region" description="Helical" evidence="1">
    <location>
        <begin position="314"/>
        <end position="336"/>
    </location>
</feature>
<feature type="transmembrane region" description="Helical" evidence="1">
    <location>
        <begin position="21"/>
        <end position="40"/>
    </location>
</feature>
<feature type="transmembrane region" description="Helical" evidence="1">
    <location>
        <begin position="185"/>
        <end position="204"/>
    </location>
</feature>
<organism evidence="3 4">
    <name type="scientific">Sphingomonas arantia</name>
    <dbReference type="NCBI Taxonomy" id="1460676"/>
    <lineage>
        <taxon>Bacteria</taxon>
        <taxon>Pseudomonadati</taxon>
        <taxon>Pseudomonadota</taxon>
        <taxon>Alphaproteobacteria</taxon>
        <taxon>Sphingomonadales</taxon>
        <taxon>Sphingomonadaceae</taxon>
        <taxon>Sphingomonas</taxon>
    </lineage>
</organism>
<name>A0ABW4TWX9_9SPHN</name>
<evidence type="ECO:0000256" key="1">
    <source>
        <dbReference type="SAM" id="Phobius"/>
    </source>
</evidence>
<keyword evidence="3" id="KW-0012">Acyltransferase</keyword>
<keyword evidence="4" id="KW-1185">Reference proteome</keyword>
<gene>
    <name evidence="3" type="ORF">ACFSGX_05775</name>
</gene>
<sequence>MNGQTIGKRLEELRAPVGFDYLRIGLSVAVLLFHAVVTSYGRTVESALVWDTLLGSVVRMILPMFFALSGFLVAGSIFRSGTTVGFVLLRALRLLPALTVEVIISALIIGTVFTTLPLAEYLSSRATWTYFANILGRIHYQLPGVFQSNPDPTAVNMSLWTIPYELECYLALIFLMVTRLVKMRAAVVAITSLTCVAMFAGAMIQTEPVVLRAIDARALIVCFLAGVSIYLYRDRIKLSLPAFLACTVVSVALLGWNESSMLTPPLIAYLTVYLGMTNPPKNKIIASGDYSYGIYLYAYPIQQAVSYYPELRHWWINVLITLPASFLCALFSWHCVEKHVLKYKKAIAGAQAPLPRLESWALGHTARGWRAISRRHVATPEQQ</sequence>
<feature type="transmembrane region" description="Helical" evidence="1">
    <location>
        <begin position="210"/>
        <end position="231"/>
    </location>
</feature>
<dbReference type="Pfam" id="PF01757">
    <property type="entry name" value="Acyl_transf_3"/>
    <property type="match status" value="1"/>
</dbReference>
<dbReference type="PANTHER" id="PTHR23028">
    <property type="entry name" value="ACETYLTRANSFERASE"/>
    <property type="match status" value="1"/>
</dbReference>
<dbReference type="RefSeq" id="WP_380928159.1">
    <property type="nucleotide sequence ID" value="NZ_JBHUGS010000001.1"/>
</dbReference>
<keyword evidence="1" id="KW-0812">Transmembrane</keyword>
<evidence type="ECO:0000259" key="2">
    <source>
        <dbReference type="Pfam" id="PF01757"/>
    </source>
</evidence>
<comment type="caution">
    <text evidence="3">The sequence shown here is derived from an EMBL/GenBank/DDBJ whole genome shotgun (WGS) entry which is preliminary data.</text>
</comment>
<feature type="transmembrane region" description="Helical" evidence="1">
    <location>
        <begin position="238"/>
        <end position="256"/>
    </location>
</feature>
<evidence type="ECO:0000313" key="4">
    <source>
        <dbReference type="Proteomes" id="UP001597400"/>
    </source>
</evidence>